<comment type="similarity">
    <text evidence="1">Belongs to the GerABKA family.</text>
</comment>
<keyword evidence="3" id="KW-1133">Transmembrane helix</keyword>
<name>A0A1I1AXD9_9CLOT</name>
<dbReference type="PIRSF" id="PIRSF005690">
    <property type="entry name" value="GerBA"/>
    <property type="match status" value="1"/>
</dbReference>
<proteinExistence type="inferred from homology"/>
<keyword evidence="5" id="KW-1185">Reference proteome</keyword>
<dbReference type="RefSeq" id="WP_177199489.1">
    <property type="nucleotide sequence ID" value="NZ_FOKI01000052.1"/>
</dbReference>
<evidence type="ECO:0000313" key="4">
    <source>
        <dbReference type="EMBL" id="SFB42755.1"/>
    </source>
</evidence>
<feature type="transmembrane region" description="Helical" evidence="3">
    <location>
        <begin position="412"/>
        <end position="434"/>
    </location>
</feature>
<dbReference type="InterPro" id="IPR004995">
    <property type="entry name" value="Spore_Ger"/>
</dbReference>
<feature type="transmembrane region" description="Helical" evidence="3">
    <location>
        <begin position="281"/>
        <end position="304"/>
    </location>
</feature>
<accession>A0A1I1AXD9</accession>
<dbReference type="EMBL" id="FOKI01000052">
    <property type="protein sequence ID" value="SFB42755.1"/>
    <property type="molecule type" value="Genomic_DNA"/>
</dbReference>
<sequence length="478" mass="53759">MKTFDDLFKYISSEIGMSSNLIKRNFIIGNNNLESMLIYMKGIVDTSNIDEYIIKPLMSTLKDDFTVDEKLPEYLLKKFIIFCDADVSGDMLLAIESIKIGKTVLFFQDIRLFIIFNTTNFKERNLSEPDNETSIRGAKDGFVENFETNLDILKKIIKDKNLTAQFLKVGSKSQTTVSLVYLDDVVDPDVLNLLLAKIKNISTDSLLDSGSLAQLIEDNPYSPFPQAFYSERPDRIKSQIMSGKIAVIVDGCPSVLTLPCVFLEFFQIVDDYNSRTLVSSLFRFLRFLALFVKLTLSPIYLSLISQDSELIPLKFLNPIIQSRIDIPLTPFLEILTMEVIVEFLKEGSLIMPNKIGPTLSIAGGLIIGQTAIQSKIVSPTTLLIIGIGIIVTSLIPNYELGRSIRFLKFPMLLLAQTLGLLGVSLGLMFLFVHLCSLKVLNVPYFDIFLSDFEDSFIRAPITKLKSILKSIPTQKDKE</sequence>
<dbReference type="GO" id="GO:0016020">
    <property type="term" value="C:membrane"/>
    <property type="evidence" value="ECO:0007669"/>
    <property type="project" value="InterPro"/>
</dbReference>
<dbReference type="PANTHER" id="PTHR22550">
    <property type="entry name" value="SPORE GERMINATION PROTEIN"/>
    <property type="match status" value="1"/>
</dbReference>
<dbReference type="Proteomes" id="UP000198619">
    <property type="component" value="Unassembled WGS sequence"/>
</dbReference>
<dbReference type="GO" id="GO:0009847">
    <property type="term" value="P:spore germination"/>
    <property type="evidence" value="ECO:0007669"/>
    <property type="project" value="InterPro"/>
</dbReference>
<reference evidence="4 5" key="1">
    <citation type="submission" date="2016-10" db="EMBL/GenBank/DDBJ databases">
        <authorList>
            <person name="de Groot N.N."/>
        </authorList>
    </citation>
    <scope>NUCLEOTIDE SEQUENCE [LARGE SCALE GENOMIC DNA]</scope>
    <source>
        <strain evidence="4 5">DSM 12271</strain>
    </source>
</reference>
<dbReference type="STRING" id="84698.SAMN04488528_10528"/>
<dbReference type="AlphaFoldDB" id="A0A1I1AXD9"/>
<keyword evidence="3" id="KW-0812">Transmembrane</keyword>
<gene>
    <name evidence="4" type="ORF">SAMN04488528_10528</name>
</gene>
<evidence type="ECO:0000313" key="5">
    <source>
        <dbReference type="Proteomes" id="UP000198619"/>
    </source>
</evidence>
<dbReference type="InterPro" id="IPR050768">
    <property type="entry name" value="UPF0353/GerABKA_families"/>
</dbReference>
<evidence type="ECO:0000256" key="3">
    <source>
        <dbReference type="SAM" id="Phobius"/>
    </source>
</evidence>
<evidence type="ECO:0000256" key="2">
    <source>
        <dbReference type="ARBA" id="ARBA00023136"/>
    </source>
</evidence>
<protein>
    <submittedName>
        <fullName evidence="4">GerA spore germination protein</fullName>
    </submittedName>
</protein>
<feature type="transmembrane region" description="Helical" evidence="3">
    <location>
        <begin position="380"/>
        <end position="400"/>
    </location>
</feature>
<feature type="transmembrane region" description="Helical" evidence="3">
    <location>
        <begin position="245"/>
        <end position="269"/>
    </location>
</feature>
<dbReference type="PANTHER" id="PTHR22550:SF16">
    <property type="entry name" value="SPORE GERMINATION PROTEIN"/>
    <property type="match status" value="1"/>
</dbReference>
<organism evidence="4 5">
    <name type="scientific">Clostridium frigidicarnis</name>
    <dbReference type="NCBI Taxonomy" id="84698"/>
    <lineage>
        <taxon>Bacteria</taxon>
        <taxon>Bacillati</taxon>
        <taxon>Bacillota</taxon>
        <taxon>Clostridia</taxon>
        <taxon>Eubacteriales</taxon>
        <taxon>Clostridiaceae</taxon>
        <taxon>Clostridium</taxon>
    </lineage>
</organism>
<evidence type="ECO:0000256" key="1">
    <source>
        <dbReference type="ARBA" id="ARBA00005278"/>
    </source>
</evidence>
<keyword evidence="2 3" id="KW-0472">Membrane</keyword>
<dbReference type="Pfam" id="PF03323">
    <property type="entry name" value="GerA"/>
    <property type="match status" value="1"/>
</dbReference>